<proteinExistence type="predicted"/>
<sequence>MGPSGQLAILIICVLGVVCGLAYLGWRQIDNFADLMNNVRTRPARRTETTITSV</sequence>
<evidence type="ECO:0000313" key="2">
    <source>
        <dbReference type="Proteomes" id="UP000236305"/>
    </source>
</evidence>
<dbReference type="Proteomes" id="UP000236305">
    <property type="component" value="Unassembled WGS sequence"/>
</dbReference>
<reference evidence="1 2" key="1">
    <citation type="submission" date="2017-12" db="EMBL/GenBank/DDBJ databases">
        <title>Comparative genomics yields insights into virulence evolution of Verticillium dahliae.</title>
        <authorList>
            <person name="Fan R."/>
            <person name="Armitage A.D."/>
            <person name="Cascant-Lopez E."/>
            <person name="Sobczyk M."/>
            <person name="Cockerton H.M."/>
            <person name="Harrison R.J."/>
        </authorList>
    </citation>
    <scope>NUCLEOTIDE SEQUENCE [LARGE SCALE GENOMIC DNA]</scope>
    <source>
        <strain evidence="1 2">12008</strain>
    </source>
</reference>
<dbReference type="EMBL" id="MPSH01000007">
    <property type="protein sequence ID" value="PNH33947.1"/>
    <property type="molecule type" value="Genomic_DNA"/>
</dbReference>
<evidence type="ECO:0000313" key="1">
    <source>
        <dbReference type="EMBL" id="PNH33947.1"/>
    </source>
</evidence>
<dbReference type="AlphaFoldDB" id="A0A2J8D3E1"/>
<gene>
    <name evidence="1" type="ORF">BJF96_g2726</name>
</gene>
<name>A0A2J8D3E1_VERDA</name>
<protein>
    <submittedName>
        <fullName evidence="1">Uncharacterized protein</fullName>
    </submittedName>
</protein>
<comment type="caution">
    <text evidence="1">The sequence shown here is derived from an EMBL/GenBank/DDBJ whole genome shotgun (WGS) entry which is preliminary data.</text>
</comment>
<accession>A0A2J8D3E1</accession>
<organism evidence="1 2">
    <name type="scientific">Verticillium dahliae</name>
    <name type="common">Verticillium wilt</name>
    <dbReference type="NCBI Taxonomy" id="27337"/>
    <lineage>
        <taxon>Eukaryota</taxon>
        <taxon>Fungi</taxon>
        <taxon>Dikarya</taxon>
        <taxon>Ascomycota</taxon>
        <taxon>Pezizomycotina</taxon>
        <taxon>Sordariomycetes</taxon>
        <taxon>Hypocreomycetidae</taxon>
        <taxon>Glomerellales</taxon>
        <taxon>Plectosphaerellaceae</taxon>
        <taxon>Verticillium</taxon>
    </lineage>
</organism>